<dbReference type="SUPFAM" id="SSF52540">
    <property type="entry name" value="P-loop containing nucleoside triphosphate hydrolases"/>
    <property type="match status" value="2"/>
</dbReference>
<dbReference type="GO" id="GO:0005524">
    <property type="term" value="F:ATP binding"/>
    <property type="evidence" value="ECO:0007669"/>
    <property type="project" value="UniProtKB-KW"/>
</dbReference>
<proteinExistence type="inferred from homology"/>
<feature type="coiled-coil region" evidence="18">
    <location>
        <begin position="203"/>
        <end position="278"/>
    </location>
</feature>
<evidence type="ECO:0000256" key="1">
    <source>
        <dbReference type="ARBA" id="ARBA00001947"/>
    </source>
</evidence>
<evidence type="ECO:0000256" key="4">
    <source>
        <dbReference type="ARBA" id="ARBA00009439"/>
    </source>
</evidence>
<dbReference type="GO" id="GO:0007004">
    <property type="term" value="P:telomere maintenance via telomerase"/>
    <property type="evidence" value="ECO:0007669"/>
    <property type="project" value="TreeGrafter"/>
</dbReference>
<feature type="coiled-coil region" evidence="18">
    <location>
        <begin position="308"/>
        <end position="335"/>
    </location>
</feature>
<dbReference type="Pfam" id="PF04423">
    <property type="entry name" value="Rad50_zn_hook"/>
    <property type="match status" value="1"/>
</dbReference>
<keyword evidence="16" id="KW-0469">Meiosis</keyword>
<sequence length="1345" mass="153603">MSSIEKLSIRGIRSFSPNREEIIEFFHPLTVILGDNGSGKTTIIECLKISCTGALPPGTRSGHSFIHDPRIAGTNEVKASVRLRLRNRAGKPMVVQRTFQLVQTKSKTQYKALDGVVRVVNELGEKVSMSHKCAELDRHIPEMLGVSKAILESVIFCHQEDSNWPLQEGAVLKKRFDDIFESARYTKALEAIRKLRKARNDDAKEFKRELDVLNVKLKMAEEIREKIEVAEEKLSRMKDKAAQLDDSVDNAENTLREMKQLSDEIVEERAKLGRLQSDASQKEADIRRAYDNIEKMMSDSDNELVVLYENYDSIISGHQQEYQDLQNQESQWKTERVKASNMYSELCAQKGNVESKIEAQQVRMTELLSLGGELGVKYKIQAHPISSQEGDIKSFVSKFQVLVSEKEKNLDVLSAENQKRGDVLAAALSEVEQRLHYANKQIESKTADIRDLGSERHRIAERIKNLSSHAVPSPPDISEAERKVAEAEESLKNHKEQTDILALNGEIQGINKQIHDANFEITDLAEKIEVLRTHDSDYASLEAKRVELRTKEEEFHAQFEEKLAEFKSLFEGDLLVRESSIAEIVSRITDVIASRKRLCEEMKENLAKAGTKLQENLASSNLMEKNLADAHARKNELERNQVGELKKMIAELLPGEDLRSAEAALQNAEKMYLEAKDKTARSKNTVAFLKVFLEKGKSEKCCPLCTRSMTTEEEEAFIEAINRKTADRRVEEKIKKAVVLEEAAFKTWKAVEGCMPSWREWSKIEDQIPRMTNELDGLYTLKRSLQSEVNDKESRREHTLKQQREAEEGHREFLHLDKKAQDIRGLQIRITEGEERLQSTVSVTLGANAPNLAQALAWKDQKQTAVHELNMQLQRKQAQLQSFQTVLQSRQSDLHNKQQDLHRMKQLRGDFEVANAEQSKLQEREKTLRDELAKISTSKPELEADVHGKTAEIQAHRKKSSEQQRVIRQEFQQIAGDFRAFSDKFKVVEAETTQQLDQELRRLAEQIAQVKQKEVTATRALEEISPEIISAHQRLVDQESMKRQIRDNLDYRRLKSELGAIQSEIESTRLKINALPSLDDVDKRVRAAEDAVVAARDDRSTLGGRQQQLEYQIRDEKIKLKSADYRNVEEKHRQKLIQFETTTMAVADLDKYFKALDQSLLQYHSKKVEEINSIIRSLWQITYKGQDIDTIELVSGQEVNTGGTKASRSYDYRVVMKKGGALVDMRGRCSAGQKVLAALVIRLALAETFCLNCGILALDEPTTNLDTENKYGLAQAITDILNARAGQQNFQLVCITHDEEFVQMLSQAQAMDGSRPEYYWRISREDMGNNRFCSKIEKKEWREGI</sequence>
<dbReference type="InterPro" id="IPR013134">
    <property type="entry name" value="Zn_hook_RAD50"/>
</dbReference>
<dbReference type="GO" id="GO:0046872">
    <property type="term" value="F:metal ion binding"/>
    <property type="evidence" value="ECO:0007669"/>
    <property type="project" value="UniProtKB-KW"/>
</dbReference>
<dbReference type="EMBL" id="SPLM01000108">
    <property type="protein sequence ID" value="TMW60276.1"/>
    <property type="molecule type" value="Genomic_DNA"/>
</dbReference>
<keyword evidence="5" id="KW-0158">Chromosome</keyword>
<keyword evidence="10" id="KW-0862">Zinc</keyword>
<evidence type="ECO:0000256" key="18">
    <source>
        <dbReference type="SAM" id="Coils"/>
    </source>
</evidence>
<keyword evidence="7" id="KW-0547">Nucleotide-binding</keyword>
<feature type="domain" description="Zinc-hook" evidence="20">
    <location>
        <begin position="690"/>
        <end position="727"/>
    </location>
</feature>
<dbReference type="OrthoDB" id="18797at2759"/>
<comment type="subcellular location">
    <subcellularLocation>
        <location evidence="3">Chromosome</location>
    </subcellularLocation>
    <subcellularLocation>
        <location evidence="2">Nucleus</location>
    </subcellularLocation>
</comment>
<dbReference type="InterPro" id="IPR004584">
    <property type="entry name" value="Rad50_eukaryotes"/>
</dbReference>
<feature type="region of interest" description="Disordered" evidence="19">
    <location>
        <begin position="789"/>
        <end position="810"/>
    </location>
</feature>
<evidence type="ECO:0000256" key="11">
    <source>
        <dbReference type="ARBA" id="ARBA00022840"/>
    </source>
</evidence>
<evidence type="ECO:0000256" key="8">
    <source>
        <dbReference type="ARBA" id="ARBA00022763"/>
    </source>
</evidence>
<dbReference type="Gene3D" id="3.40.50.300">
    <property type="entry name" value="P-loop containing nucleotide triphosphate hydrolases"/>
    <property type="match status" value="2"/>
</dbReference>
<organism evidence="22 23">
    <name type="scientific">Pythium oligandrum</name>
    <name type="common">Mycoparasitic fungus</name>
    <dbReference type="NCBI Taxonomy" id="41045"/>
    <lineage>
        <taxon>Eukaryota</taxon>
        <taxon>Sar</taxon>
        <taxon>Stramenopiles</taxon>
        <taxon>Oomycota</taxon>
        <taxon>Peronosporomycetes</taxon>
        <taxon>Pythiales</taxon>
        <taxon>Pythiaceae</taxon>
        <taxon>Pythium</taxon>
    </lineage>
</organism>
<dbReference type="Pfam" id="PF13476">
    <property type="entry name" value="AAA_23"/>
    <property type="match status" value="1"/>
</dbReference>
<dbReference type="FunFam" id="3.40.50.300:FF:001195">
    <property type="entry name" value="DNA repair protein rad50"/>
    <property type="match status" value="1"/>
</dbReference>
<dbReference type="Gene3D" id="1.10.287.1490">
    <property type="match status" value="1"/>
</dbReference>
<evidence type="ECO:0000256" key="16">
    <source>
        <dbReference type="ARBA" id="ARBA00023254"/>
    </source>
</evidence>
<evidence type="ECO:0000256" key="13">
    <source>
        <dbReference type="ARBA" id="ARBA00023054"/>
    </source>
</evidence>
<dbReference type="GO" id="GO:0051880">
    <property type="term" value="F:G-quadruplex DNA binding"/>
    <property type="evidence" value="ECO:0007669"/>
    <property type="project" value="TreeGrafter"/>
</dbReference>
<keyword evidence="14" id="KW-0234">DNA repair</keyword>
<evidence type="ECO:0000256" key="2">
    <source>
        <dbReference type="ARBA" id="ARBA00004123"/>
    </source>
</evidence>
<dbReference type="InterPro" id="IPR027417">
    <property type="entry name" value="P-loop_NTPase"/>
</dbReference>
<keyword evidence="11" id="KW-0067">ATP-binding</keyword>
<evidence type="ECO:0000256" key="5">
    <source>
        <dbReference type="ARBA" id="ARBA00022454"/>
    </source>
</evidence>
<dbReference type="GO" id="GO:0070192">
    <property type="term" value="P:chromosome organization involved in meiotic cell cycle"/>
    <property type="evidence" value="ECO:0007669"/>
    <property type="project" value="TreeGrafter"/>
</dbReference>
<dbReference type="GO" id="GO:0003691">
    <property type="term" value="F:double-stranded telomeric DNA binding"/>
    <property type="evidence" value="ECO:0007669"/>
    <property type="project" value="TreeGrafter"/>
</dbReference>
<comment type="catalytic activity">
    <reaction evidence="17">
        <text>ATP + H2O = ADP + phosphate + H(+)</text>
        <dbReference type="Rhea" id="RHEA:13065"/>
        <dbReference type="ChEBI" id="CHEBI:15377"/>
        <dbReference type="ChEBI" id="CHEBI:15378"/>
        <dbReference type="ChEBI" id="CHEBI:30616"/>
        <dbReference type="ChEBI" id="CHEBI:43474"/>
        <dbReference type="ChEBI" id="CHEBI:456216"/>
    </reaction>
</comment>
<dbReference type="NCBIfam" id="TIGR00606">
    <property type="entry name" value="rad50"/>
    <property type="match status" value="1"/>
</dbReference>
<evidence type="ECO:0000256" key="3">
    <source>
        <dbReference type="ARBA" id="ARBA00004286"/>
    </source>
</evidence>
<keyword evidence="15" id="KW-0539">Nucleus</keyword>
<evidence type="ECO:0000256" key="10">
    <source>
        <dbReference type="ARBA" id="ARBA00022833"/>
    </source>
</evidence>
<accession>A0A8K1CBI4</accession>
<name>A0A8K1CBI4_PYTOL</name>
<evidence type="ECO:0000313" key="22">
    <source>
        <dbReference type="EMBL" id="TMW60276.1"/>
    </source>
</evidence>
<evidence type="ECO:0008006" key="24">
    <source>
        <dbReference type="Google" id="ProtNLM"/>
    </source>
</evidence>
<comment type="similarity">
    <text evidence="4">Belongs to the SMC family. RAD50 subfamily.</text>
</comment>
<dbReference type="GO" id="GO:0006302">
    <property type="term" value="P:double-strand break repair"/>
    <property type="evidence" value="ECO:0007669"/>
    <property type="project" value="InterPro"/>
</dbReference>
<dbReference type="GO" id="GO:0016887">
    <property type="term" value="F:ATP hydrolysis activity"/>
    <property type="evidence" value="ECO:0007669"/>
    <property type="project" value="InterPro"/>
</dbReference>
<dbReference type="Proteomes" id="UP000794436">
    <property type="component" value="Unassembled WGS sequence"/>
</dbReference>
<evidence type="ECO:0000256" key="15">
    <source>
        <dbReference type="ARBA" id="ARBA00023242"/>
    </source>
</evidence>
<keyword evidence="13 18" id="KW-0175">Coiled coil</keyword>
<evidence type="ECO:0000256" key="6">
    <source>
        <dbReference type="ARBA" id="ARBA00022723"/>
    </source>
</evidence>
<evidence type="ECO:0000313" key="23">
    <source>
        <dbReference type="Proteomes" id="UP000794436"/>
    </source>
</evidence>
<evidence type="ECO:0000259" key="20">
    <source>
        <dbReference type="Pfam" id="PF04423"/>
    </source>
</evidence>
<dbReference type="GO" id="GO:0000722">
    <property type="term" value="P:telomere maintenance via recombination"/>
    <property type="evidence" value="ECO:0007669"/>
    <property type="project" value="TreeGrafter"/>
</dbReference>
<evidence type="ECO:0000256" key="9">
    <source>
        <dbReference type="ARBA" id="ARBA00022801"/>
    </source>
</evidence>
<keyword evidence="6" id="KW-0479">Metal-binding</keyword>
<keyword evidence="23" id="KW-1185">Reference proteome</keyword>
<dbReference type="GO" id="GO:0043047">
    <property type="term" value="F:single-stranded telomeric DNA binding"/>
    <property type="evidence" value="ECO:0007669"/>
    <property type="project" value="TreeGrafter"/>
</dbReference>
<keyword evidence="9" id="KW-0378">Hydrolase</keyword>
<evidence type="ECO:0000256" key="19">
    <source>
        <dbReference type="SAM" id="MobiDB-lite"/>
    </source>
</evidence>
<reference evidence="22" key="1">
    <citation type="submission" date="2019-03" db="EMBL/GenBank/DDBJ databases">
        <title>Long read genome sequence of the mycoparasitic Pythium oligandrum ATCC 38472 isolated from sugarbeet rhizosphere.</title>
        <authorList>
            <person name="Gaulin E."/>
        </authorList>
    </citation>
    <scope>NUCLEOTIDE SEQUENCE</scope>
    <source>
        <strain evidence="22">ATCC 38472_TT</strain>
    </source>
</reference>
<evidence type="ECO:0000256" key="14">
    <source>
        <dbReference type="ARBA" id="ARBA00023204"/>
    </source>
</evidence>
<comment type="cofactor">
    <cofactor evidence="1">
        <name>Zn(2+)</name>
        <dbReference type="ChEBI" id="CHEBI:29105"/>
    </cofactor>
</comment>
<dbReference type="PANTHER" id="PTHR18867">
    <property type="entry name" value="RAD50"/>
    <property type="match status" value="1"/>
</dbReference>
<feature type="domain" description="Rad50/SbcC-type AAA" evidence="21">
    <location>
        <begin position="6"/>
        <end position="235"/>
    </location>
</feature>
<dbReference type="GO" id="GO:0000794">
    <property type="term" value="C:condensed nuclear chromosome"/>
    <property type="evidence" value="ECO:0007669"/>
    <property type="project" value="TreeGrafter"/>
</dbReference>
<evidence type="ECO:0000256" key="12">
    <source>
        <dbReference type="ARBA" id="ARBA00022842"/>
    </source>
</evidence>
<feature type="coiled-coil region" evidence="18">
    <location>
        <begin position="859"/>
        <end position="931"/>
    </location>
</feature>
<evidence type="ECO:0000256" key="17">
    <source>
        <dbReference type="ARBA" id="ARBA00049360"/>
    </source>
</evidence>
<dbReference type="GO" id="GO:0030870">
    <property type="term" value="C:Mre11 complex"/>
    <property type="evidence" value="ECO:0007669"/>
    <property type="project" value="InterPro"/>
</dbReference>
<protein>
    <recommendedName>
        <fullName evidence="24">Rad50/SbcC-type AAA domain-containing protein</fullName>
    </recommendedName>
</protein>
<evidence type="ECO:0000259" key="21">
    <source>
        <dbReference type="Pfam" id="PF13476"/>
    </source>
</evidence>
<dbReference type="InterPro" id="IPR038729">
    <property type="entry name" value="Rad50/SbcC_AAA"/>
</dbReference>
<keyword evidence="12" id="KW-0460">Magnesium</keyword>
<feature type="coiled-coil region" evidence="18">
    <location>
        <begin position="620"/>
        <end position="678"/>
    </location>
</feature>
<keyword evidence="8" id="KW-0227">DNA damage</keyword>
<feature type="coiled-coil region" evidence="18">
    <location>
        <begin position="477"/>
        <end position="504"/>
    </location>
</feature>
<dbReference type="PANTHER" id="PTHR18867:SF12">
    <property type="entry name" value="DNA REPAIR PROTEIN RAD50"/>
    <property type="match status" value="1"/>
</dbReference>
<gene>
    <name evidence="22" type="ORF">Poli38472_000318</name>
</gene>
<feature type="coiled-coil region" evidence="18">
    <location>
        <begin position="1051"/>
        <end position="1098"/>
    </location>
</feature>
<comment type="caution">
    <text evidence="22">The sequence shown here is derived from an EMBL/GenBank/DDBJ whole genome shotgun (WGS) entry which is preliminary data.</text>
</comment>
<evidence type="ECO:0000256" key="7">
    <source>
        <dbReference type="ARBA" id="ARBA00022741"/>
    </source>
</evidence>